<evidence type="ECO:0000256" key="2">
    <source>
        <dbReference type="ARBA" id="ARBA00022801"/>
    </source>
</evidence>
<feature type="compositionally biased region" description="Gly residues" evidence="3">
    <location>
        <begin position="1"/>
        <end position="10"/>
    </location>
</feature>
<sequence length="156" mass="16215">MDHIPGGGGIRSRVPPADEENTVSQQHQPWTVELGEHDEKMGIEVLEQSAGKVVARIPIAGNRQFRGVLHGGAIIALAEAVADCGALIHASSFGTGAVGVDINATHHRTGLSGFATATATAIKLGRMLAGYEVVVNDDGERLSTIRVTNAIIGMST</sequence>
<dbReference type="InterPro" id="IPR006683">
    <property type="entry name" value="Thioestr_dom"/>
</dbReference>
<dbReference type="EMBL" id="JAENIP010000017">
    <property type="protein sequence ID" value="MBK1844995.1"/>
    <property type="molecule type" value="Genomic_DNA"/>
</dbReference>
<dbReference type="NCBIfam" id="TIGR00369">
    <property type="entry name" value="unchar_dom_1"/>
    <property type="match status" value="1"/>
</dbReference>
<evidence type="ECO:0000256" key="1">
    <source>
        <dbReference type="ARBA" id="ARBA00008324"/>
    </source>
</evidence>
<protein>
    <submittedName>
        <fullName evidence="5">PaaI family thioesterase</fullName>
    </submittedName>
</protein>
<evidence type="ECO:0000259" key="4">
    <source>
        <dbReference type="Pfam" id="PF03061"/>
    </source>
</evidence>
<evidence type="ECO:0000313" key="6">
    <source>
        <dbReference type="Proteomes" id="UP000650005"/>
    </source>
</evidence>
<dbReference type="SUPFAM" id="SSF54637">
    <property type="entry name" value="Thioesterase/thiol ester dehydrase-isomerase"/>
    <property type="match status" value="1"/>
</dbReference>
<reference evidence="5" key="1">
    <citation type="submission" date="2021-01" db="EMBL/GenBank/DDBJ databases">
        <title>Characterization of Corynebacterium spp. from penguins.</title>
        <authorList>
            <person name="Svec P."/>
        </authorList>
    </citation>
    <scope>NUCLEOTIDE SEQUENCE</scope>
    <source>
        <strain evidence="5">CCM 8835</strain>
    </source>
</reference>
<feature type="region of interest" description="Disordered" evidence="3">
    <location>
        <begin position="1"/>
        <end position="27"/>
    </location>
</feature>
<evidence type="ECO:0000256" key="3">
    <source>
        <dbReference type="SAM" id="MobiDB-lite"/>
    </source>
</evidence>
<keyword evidence="2" id="KW-0378">Hydrolase</keyword>
<accession>A0ABS1FNP0</accession>
<dbReference type="PANTHER" id="PTHR43240">
    <property type="entry name" value="1,4-DIHYDROXY-2-NAPHTHOYL-COA THIOESTERASE 1"/>
    <property type="match status" value="1"/>
</dbReference>
<name>A0ABS1FNP0_9CORY</name>
<dbReference type="InterPro" id="IPR003736">
    <property type="entry name" value="PAAI_dom"/>
</dbReference>
<keyword evidence="6" id="KW-1185">Reference proteome</keyword>
<dbReference type="Gene3D" id="3.10.129.10">
    <property type="entry name" value="Hotdog Thioesterase"/>
    <property type="match status" value="1"/>
</dbReference>
<dbReference type="Pfam" id="PF03061">
    <property type="entry name" value="4HBT"/>
    <property type="match status" value="1"/>
</dbReference>
<dbReference type="InterPro" id="IPR029069">
    <property type="entry name" value="HotDog_dom_sf"/>
</dbReference>
<dbReference type="CDD" id="cd03443">
    <property type="entry name" value="PaaI_thioesterase"/>
    <property type="match status" value="1"/>
</dbReference>
<proteinExistence type="inferred from homology"/>
<gene>
    <name evidence="5" type="ORF">JIM95_10505</name>
</gene>
<comment type="similarity">
    <text evidence="1">Belongs to the thioesterase PaaI family.</text>
</comment>
<comment type="caution">
    <text evidence="5">The sequence shown here is derived from an EMBL/GenBank/DDBJ whole genome shotgun (WGS) entry which is preliminary data.</text>
</comment>
<organism evidence="5 6">
    <name type="scientific">Corynebacterium antarcticum</name>
    <dbReference type="NCBI Taxonomy" id="2800405"/>
    <lineage>
        <taxon>Bacteria</taxon>
        <taxon>Bacillati</taxon>
        <taxon>Actinomycetota</taxon>
        <taxon>Actinomycetes</taxon>
        <taxon>Mycobacteriales</taxon>
        <taxon>Corynebacteriaceae</taxon>
        <taxon>Corynebacterium</taxon>
    </lineage>
</organism>
<evidence type="ECO:0000313" key="5">
    <source>
        <dbReference type="EMBL" id="MBK1844995.1"/>
    </source>
</evidence>
<feature type="domain" description="Thioesterase" evidence="4">
    <location>
        <begin position="67"/>
        <end position="142"/>
    </location>
</feature>
<dbReference type="Proteomes" id="UP000650005">
    <property type="component" value="Unassembled WGS sequence"/>
</dbReference>
<dbReference type="PANTHER" id="PTHR43240:SF5">
    <property type="entry name" value="1,4-DIHYDROXY-2-NAPHTHOYL-COA THIOESTERASE 1"/>
    <property type="match status" value="1"/>
</dbReference>